<dbReference type="Pfam" id="PF00815">
    <property type="entry name" value="Histidinol_dh"/>
    <property type="match status" value="1"/>
</dbReference>
<dbReference type="GO" id="GO:0000105">
    <property type="term" value="P:L-histidine biosynthetic process"/>
    <property type="evidence" value="ECO:0007669"/>
    <property type="project" value="UniProtKB-UniRule"/>
</dbReference>
<dbReference type="UniPathway" id="UPA00031">
    <property type="reaction ID" value="UER00014"/>
</dbReference>
<comment type="function">
    <text evidence="1 12">Catalyzes the sequential NAD-dependent oxidations of L-histidinol to L-histidinaldehyde and then to L-histidine.</text>
</comment>
<evidence type="ECO:0000256" key="9">
    <source>
        <dbReference type="ARBA" id="ARBA00023027"/>
    </source>
</evidence>
<keyword evidence="10 12" id="KW-0368">Histidine biosynthesis</keyword>
<feature type="active site" description="Proton acceptor" evidence="12 14">
    <location>
        <position position="322"/>
    </location>
</feature>
<dbReference type="InterPro" id="IPR012131">
    <property type="entry name" value="Hstdl_DH"/>
</dbReference>
<feature type="binding site" evidence="12 16">
    <location>
        <position position="255"/>
    </location>
    <ligand>
        <name>substrate</name>
    </ligand>
</feature>
<feature type="binding site" evidence="12 17">
    <location>
        <position position="258"/>
    </location>
    <ligand>
        <name>Zn(2+)</name>
        <dbReference type="ChEBI" id="CHEBI:29105"/>
    </ligand>
</feature>
<feature type="binding site" evidence="12 17">
    <location>
        <position position="255"/>
    </location>
    <ligand>
        <name>Zn(2+)</name>
        <dbReference type="ChEBI" id="CHEBI:29105"/>
    </ligand>
</feature>
<dbReference type="PIRSF" id="PIRSF000099">
    <property type="entry name" value="Histidinol_dh"/>
    <property type="match status" value="1"/>
</dbReference>
<dbReference type="FunFam" id="3.40.50.1980:FF:000001">
    <property type="entry name" value="Histidinol dehydrogenase"/>
    <property type="match status" value="1"/>
</dbReference>
<feature type="binding site" evidence="12 17">
    <location>
        <position position="356"/>
    </location>
    <ligand>
        <name>Zn(2+)</name>
        <dbReference type="ChEBI" id="CHEBI:29105"/>
    </ligand>
</feature>
<dbReference type="AlphaFoldDB" id="A0A0C3MIV7"/>
<comment type="cofactor">
    <cofactor evidence="12 17">
        <name>Zn(2+)</name>
        <dbReference type="ChEBI" id="CHEBI:29105"/>
    </cofactor>
    <text evidence="12 17">Binds 1 zinc ion per subunit.</text>
</comment>
<organism evidence="19 20">
    <name type="scientific">Sanguibacteroides justesenii</name>
    <dbReference type="NCBI Taxonomy" id="1547597"/>
    <lineage>
        <taxon>Bacteria</taxon>
        <taxon>Pseudomonadati</taxon>
        <taxon>Bacteroidota</taxon>
        <taxon>Bacteroidia</taxon>
        <taxon>Bacteroidales</taxon>
        <taxon>Porphyromonadaceae</taxon>
        <taxon>Sanguibacteroides</taxon>
    </lineage>
</organism>
<evidence type="ECO:0000313" key="19">
    <source>
        <dbReference type="EMBL" id="KIO46618.1"/>
    </source>
</evidence>
<keyword evidence="9 12" id="KW-0520">NAD</keyword>
<protein>
    <recommendedName>
        <fullName evidence="4 12">Histidinol dehydrogenase</fullName>
        <shortName evidence="12">HDH</shortName>
        <ecNumber evidence="4 12">1.1.1.23</ecNumber>
    </recommendedName>
</protein>
<dbReference type="InterPro" id="IPR016161">
    <property type="entry name" value="Ald_DH/histidinol_DH"/>
</dbReference>
<evidence type="ECO:0000256" key="16">
    <source>
        <dbReference type="PIRSR" id="PIRSR000099-3"/>
    </source>
</evidence>
<evidence type="ECO:0000256" key="6">
    <source>
        <dbReference type="ARBA" id="ARBA00022723"/>
    </source>
</evidence>
<dbReference type="EMBL" id="JPIU01000025">
    <property type="protein sequence ID" value="KIO46618.1"/>
    <property type="molecule type" value="Genomic_DNA"/>
</dbReference>
<dbReference type="CDD" id="cd06572">
    <property type="entry name" value="Histidinol_dh"/>
    <property type="match status" value="1"/>
</dbReference>
<feature type="binding site" evidence="12 15">
    <location>
        <position position="209"/>
    </location>
    <ligand>
        <name>NAD(+)</name>
        <dbReference type="ChEBI" id="CHEBI:57540"/>
    </ligand>
</feature>
<evidence type="ECO:0000256" key="14">
    <source>
        <dbReference type="PIRSR" id="PIRSR000099-1"/>
    </source>
</evidence>
<dbReference type="PRINTS" id="PR00083">
    <property type="entry name" value="HOLDHDRGNASE"/>
</dbReference>
<evidence type="ECO:0000256" key="12">
    <source>
        <dbReference type="HAMAP-Rule" id="MF_01024"/>
    </source>
</evidence>
<feature type="binding site" evidence="12 16">
    <location>
        <position position="258"/>
    </location>
    <ligand>
        <name>substrate</name>
    </ligand>
</feature>
<dbReference type="NCBIfam" id="TIGR00069">
    <property type="entry name" value="hisD"/>
    <property type="match status" value="1"/>
</dbReference>
<evidence type="ECO:0000256" key="13">
    <source>
        <dbReference type="PIRNR" id="PIRNR000099"/>
    </source>
</evidence>
<evidence type="ECO:0000256" key="7">
    <source>
        <dbReference type="ARBA" id="ARBA00022833"/>
    </source>
</evidence>
<evidence type="ECO:0000256" key="1">
    <source>
        <dbReference type="ARBA" id="ARBA00003850"/>
    </source>
</evidence>
<dbReference type="InterPro" id="IPR001692">
    <property type="entry name" value="Histidinol_DH_CS"/>
</dbReference>
<dbReference type="Proteomes" id="UP000031980">
    <property type="component" value="Unassembled WGS sequence"/>
</dbReference>
<sequence>MEKIVYPTKEEWKELLKRPSDQTVDLEKVCDLVFEEVKRNGDEALKKYTRYFDRVKLDDFEVTEKEFDEANESVNEKLKVAIREAKENIYRFHALQKPLKVEVKDERGFCCWQEARAIQRVGLYIPGGSAPLFSTVLMLAVPARLAGCEEVILCTPPSADGNVNPVVLWTAALCGVKKVYKVGGIQAIAAMTIGTSSIGRVDKIFGPGNRFVTAAKLRSGRYGVAIDIPAGPSELMIVADDSARPGFIAADLLSQAEHGPDSQVFLLTDREDLSKKVEVELKRQLEELPRKNLATRALENSKCIVLETIRECMELANWYAPEHLMLCVRDYGRWLAEIKSAGSVFLGNYSPESAGDYVSGTNHTLPTNGFARVYSGVNLDSFMKKITFQEISSEGLSVLGETIEIMAEYERLWGHRNAITVRMNAEKE</sequence>
<dbReference type="Gene3D" id="3.40.50.1980">
    <property type="entry name" value="Nitrogenase molybdenum iron protein domain"/>
    <property type="match status" value="2"/>
</dbReference>
<evidence type="ECO:0000256" key="3">
    <source>
        <dbReference type="ARBA" id="ARBA00010178"/>
    </source>
</evidence>
<evidence type="ECO:0000256" key="5">
    <source>
        <dbReference type="ARBA" id="ARBA00022605"/>
    </source>
</evidence>
<keyword evidence="7 12" id="KW-0862">Zinc</keyword>
<feature type="active site" description="Proton acceptor" evidence="12 14">
    <location>
        <position position="323"/>
    </location>
</feature>
<feature type="binding site" evidence="12 16">
    <location>
        <position position="410"/>
    </location>
    <ligand>
        <name>substrate</name>
    </ligand>
</feature>
<comment type="catalytic activity">
    <reaction evidence="11 12">
        <text>L-histidinol + 2 NAD(+) + H2O = L-histidine + 2 NADH + 3 H(+)</text>
        <dbReference type="Rhea" id="RHEA:20641"/>
        <dbReference type="ChEBI" id="CHEBI:15377"/>
        <dbReference type="ChEBI" id="CHEBI:15378"/>
        <dbReference type="ChEBI" id="CHEBI:57540"/>
        <dbReference type="ChEBI" id="CHEBI:57595"/>
        <dbReference type="ChEBI" id="CHEBI:57699"/>
        <dbReference type="ChEBI" id="CHEBI:57945"/>
        <dbReference type="EC" id="1.1.1.23"/>
    </reaction>
</comment>
<comment type="caution">
    <text evidence="19">The sequence shown here is derived from an EMBL/GenBank/DDBJ whole genome shotgun (WGS) entry which is preliminary data.</text>
</comment>
<evidence type="ECO:0000256" key="2">
    <source>
        <dbReference type="ARBA" id="ARBA00004940"/>
    </source>
</evidence>
<comment type="pathway">
    <text evidence="2 12">Amino-acid biosynthesis; L-histidine biosynthesis; L-histidine from 5-phospho-alpha-D-ribose 1-diphosphate: step 9/9.</text>
</comment>
<evidence type="ECO:0000256" key="8">
    <source>
        <dbReference type="ARBA" id="ARBA00023002"/>
    </source>
</evidence>
<evidence type="ECO:0000256" key="4">
    <source>
        <dbReference type="ARBA" id="ARBA00012965"/>
    </source>
</evidence>
<keyword evidence="20" id="KW-1185">Reference proteome</keyword>
<evidence type="ECO:0000313" key="20">
    <source>
        <dbReference type="Proteomes" id="UP000031980"/>
    </source>
</evidence>
<dbReference type="HAMAP" id="MF_01024">
    <property type="entry name" value="HisD"/>
    <property type="match status" value="1"/>
</dbReference>
<dbReference type="PROSITE" id="PS00611">
    <property type="entry name" value="HISOL_DEHYDROGENASE"/>
    <property type="match status" value="1"/>
</dbReference>
<feature type="binding site" evidence="12 16">
    <location>
        <position position="415"/>
    </location>
    <ligand>
        <name>substrate</name>
    </ligand>
</feature>
<keyword evidence="6 12" id="KW-0479">Metal-binding</keyword>
<evidence type="ECO:0000256" key="17">
    <source>
        <dbReference type="PIRSR" id="PIRSR000099-4"/>
    </source>
</evidence>
<dbReference type="SUPFAM" id="SSF53720">
    <property type="entry name" value="ALDH-like"/>
    <property type="match status" value="1"/>
</dbReference>
<keyword evidence="5 12" id="KW-0028">Amino-acid biosynthesis</keyword>
<name>A0A0C3MIV7_9PORP</name>
<dbReference type="RefSeq" id="WP_041504769.1">
    <property type="nucleotide sequence ID" value="NZ_JPIU01000025.1"/>
</dbReference>
<dbReference type="GO" id="GO:0004399">
    <property type="term" value="F:histidinol dehydrogenase activity"/>
    <property type="evidence" value="ECO:0007669"/>
    <property type="project" value="UniProtKB-UniRule"/>
</dbReference>
<dbReference type="GO" id="GO:0008270">
    <property type="term" value="F:zinc ion binding"/>
    <property type="evidence" value="ECO:0007669"/>
    <property type="project" value="UniProtKB-UniRule"/>
</dbReference>
<feature type="binding site" evidence="12 16">
    <location>
        <position position="356"/>
    </location>
    <ligand>
        <name>substrate</name>
    </ligand>
</feature>
<dbReference type="GO" id="GO:0051287">
    <property type="term" value="F:NAD binding"/>
    <property type="evidence" value="ECO:0007669"/>
    <property type="project" value="InterPro"/>
</dbReference>
<comment type="similarity">
    <text evidence="3 12 13 18">Belongs to the histidinol dehydrogenase family.</text>
</comment>
<evidence type="ECO:0000256" key="15">
    <source>
        <dbReference type="PIRSR" id="PIRSR000099-2"/>
    </source>
</evidence>
<dbReference type="EC" id="1.1.1.23" evidence="4 12"/>
<dbReference type="InterPro" id="IPR022695">
    <property type="entry name" value="Histidinol_DH_monofunct"/>
</dbReference>
<accession>A0A0C3MIV7</accession>
<evidence type="ECO:0000256" key="18">
    <source>
        <dbReference type="RuleBase" id="RU004175"/>
    </source>
</evidence>
<feature type="binding site" evidence="12 15">
    <location>
        <position position="186"/>
    </location>
    <ligand>
        <name>NAD(+)</name>
        <dbReference type="ChEBI" id="CHEBI:57540"/>
    </ligand>
</feature>
<feature type="binding site" evidence="12 15">
    <location>
        <position position="124"/>
    </location>
    <ligand>
        <name>NAD(+)</name>
        <dbReference type="ChEBI" id="CHEBI:57540"/>
    </ligand>
</feature>
<feature type="binding site" evidence="12 16">
    <location>
        <position position="233"/>
    </location>
    <ligand>
        <name>substrate</name>
    </ligand>
</feature>
<dbReference type="Gene3D" id="1.20.5.1300">
    <property type="match status" value="1"/>
</dbReference>
<dbReference type="PANTHER" id="PTHR21256:SF2">
    <property type="entry name" value="HISTIDINE BIOSYNTHESIS TRIFUNCTIONAL PROTEIN"/>
    <property type="match status" value="1"/>
</dbReference>
<proteinExistence type="inferred from homology"/>
<evidence type="ECO:0000256" key="10">
    <source>
        <dbReference type="ARBA" id="ARBA00023102"/>
    </source>
</evidence>
<dbReference type="GO" id="GO:0005829">
    <property type="term" value="C:cytosol"/>
    <property type="evidence" value="ECO:0007669"/>
    <property type="project" value="TreeGrafter"/>
</dbReference>
<dbReference type="FunFam" id="3.40.50.1980:FF:000002">
    <property type="entry name" value="Histidinol dehydrogenase, chloroplastic"/>
    <property type="match status" value="1"/>
</dbReference>
<evidence type="ECO:0000256" key="11">
    <source>
        <dbReference type="ARBA" id="ARBA00049489"/>
    </source>
</evidence>
<dbReference type="OrthoDB" id="9805269at2"/>
<feature type="binding site" evidence="12 17">
    <location>
        <position position="415"/>
    </location>
    <ligand>
        <name>Zn(2+)</name>
        <dbReference type="ChEBI" id="CHEBI:29105"/>
    </ligand>
</feature>
<keyword evidence="8 12" id="KW-0560">Oxidoreductase</keyword>
<dbReference type="PANTHER" id="PTHR21256">
    <property type="entry name" value="HISTIDINOL DEHYDROGENASE HDH"/>
    <property type="match status" value="1"/>
</dbReference>
<reference evidence="19 20" key="1">
    <citation type="submission" date="2014-07" db="EMBL/GenBank/DDBJ databases">
        <title>Porphyromonadaceae bacterium OUH 308042 = ATCC BAA-2681 = DSM 28342 draft genome.</title>
        <authorList>
            <person name="Sydenham T.V."/>
            <person name="Hasman H."/>
            <person name="Justensen U.S."/>
        </authorList>
    </citation>
    <scope>NUCLEOTIDE SEQUENCE [LARGE SCALE GENOMIC DNA]</scope>
    <source>
        <strain evidence="19 20">OUH 308042</strain>
    </source>
</reference>
<feature type="binding site" evidence="12 16">
    <location>
        <position position="323"/>
    </location>
    <ligand>
        <name>substrate</name>
    </ligand>
</feature>
<gene>
    <name evidence="12" type="primary">hisD</name>
    <name evidence="19" type="ORF">BA92_01755</name>
</gene>